<dbReference type="PANTHER" id="PTHR11803:SF58">
    <property type="entry name" value="PROTEIN HMF1-RELATED"/>
    <property type="match status" value="1"/>
</dbReference>
<dbReference type="GO" id="GO:0120241">
    <property type="term" value="F:2-iminobutanoate/2-iminopropanoate deaminase"/>
    <property type="evidence" value="ECO:0007669"/>
    <property type="project" value="UniProtKB-EC"/>
</dbReference>
<gene>
    <name evidence="2" type="ORF">JOC27_002225</name>
</gene>
<sequence>MLKKIETLDAPQAVGPYSQAVQAGDFVYLSGQIPLDPKTGKLAEGGIAEQAVQVFHNIHAVLAAAGLSFADVVNVTVYLADINDFQLVNKCYADVFTGDVLPARCAVGISALPLGAKLEVACTAYSGNK</sequence>
<reference evidence="2 3" key="1">
    <citation type="submission" date="2021-01" db="EMBL/GenBank/DDBJ databases">
        <title>Genomic Encyclopedia of Type Strains, Phase IV (KMG-IV): sequencing the most valuable type-strain genomes for metagenomic binning, comparative biology and taxonomic classification.</title>
        <authorList>
            <person name="Goeker M."/>
        </authorList>
    </citation>
    <scope>NUCLEOTIDE SEQUENCE [LARGE SCALE GENOMIC DNA]</scope>
    <source>
        <strain evidence="2 3">DSM 100968</strain>
    </source>
</reference>
<protein>
    <submittedName>
        <fullName evidence="2">2-iminobutanoate/2-iminopropanoate deaminase</fullName>
        <ecNumber evidence="2">3.5.99.10</ecNumber>
    </submittedName>
</protein>
<dbReference type="CDD" id="cd00448">
    <property type="entry name" value="YjgF_YER057c_UK114_family"/>
    <property type="match status" value="1"/>
</dbReference>
<keyword evidence="3" id="KW-1185">Reference proteome</keyword>
<accession>A0ABS2QAE0</accession>
<comment type="similarity">
    <text evidence="1">Belongs to the RutC family.</text>
</comment>
<dbReference type="InterPro" id="IPR006056">
    <property type="entry name" value="RidA"/>
</dbReference>
<dbReference type="InterPro" id="IPR035959">
    <property type="entry name" value="RutC-like_sf"/>
</dbReference>
<dbReference type="Proteomes" id="UP000823201">
    <property type="component" value="Unassembled WGS sequence"/>
</dbReference>
<evidence type="ECO:0000256" key="1">
    <source>
        <dbReference type="ARBA" id="ARBA00010552"/>
    </source>
</evidence>
<proteinExistence type="inferred from homology"/>
<dbReference type="RefSeq" id="WP_205007318.1">
    <property type="nucleotide sequence ID" value="NZ_CBCRXA010000023.1"/>
</dbReference>
<organism evidence="2 3">
    <name type="scientific">Sporolactobacillus spathodeae</name>
    <dbReference type="NCBI Taxonomy" id="1465502"/>
    <lineage>
        <taxon>Bacteria</taxon>
        <taxon>Bacillati</taxon>
        <taxon>Bacillota</taxon>
        <taxon>Bacilli</taxon>
        <taxon>Bacillales</taxon>
        <taxon>Sporolactobacillaceae</taxon>
        <taxon>Sporolactobacillus</taxon>
    </lineage>
</organism>
<dbReference type="Pfam" id="PF01042">
    <property type="entry name" value="Ribonuc_L-PSP"/>
    <property type="match status" value="1"/>
</dbReference>
<dbReference type="SUPFAM" id="SSF55298">
    <property type="entry name" value="YjgF-like"/>
    <property type="match status" value="1"/>
</dbReference>
<dbReference type="InterPro" id="IPR006175">
    <property type="entry name" value="YjgF/YER057c/UK114"/>
</dbReference>
<dbReference type="EMBL" id="JAFBEV010000023">
    <property type="protein sequence ID" value="MBM7658763.1"/>
    <property type="molecule type" value="Genomic_DNA"/>
</dbReference>
<evidence type="ECO:0000313" key="2">
    <source>
        <dbReference type="EMBL" id="MBM7658763.1"/>
    </source>
</evidence>
<keyword evidence="2" id="KW-0378">Hydrolase</keyword>
<dbReference type="NCBIfam" id="TIGR00004">
    <property type="entry name" value="Rid family detoxifying hydrolase"/>
    <property type="match status" value="1"/>
</dbReference>
<evidence type="ECO:0000313" key="3">
    <source>
        <dbReference type="Proteomes" id="UP000823201"/>
    </source>
</evidence>
<dbReference type="EC" id="3.5.99.10" evidence="2"/>
<comment type="caution">
    <text evidence="2">The sequence shown here is derived from an EMBL/GenBank/DDBJ whole genome shotgun (WGS) entry which is preliminary data.</text>
</comment>
<name>A0ABS2QAE0_9BACL</name>
<dbReference type="Gene3D" id="3.30.1330.40">
    <property type="entry name" value="RutC-like"/>
    <property type="match status" value="1"/>
</dbReference>
<dbReference type="PANTHER" id="PTHR11803">
    <property type="entry name" value="2-IMINOBUTANOATE/2-IMINOPROPANOATE DEAMINASE RIDA"/>
    <property type="match status" value="1"/>
</dbReference>